<organism evidence="1 3">
    <name type="scientific">Medicago truncatula</name>
    <name type="common">Barrel medic</name>
    <name type="synonym">Medicago tribuloides</name>
    <dbReference type="NCBI Taxonomy" id="3880"/>
    <lineage>
        <taxon>Eukaryota</taxon>
        <taxon>Viridiplantae</taxon>
        <taxon>Streptophyta</taxon>
        <taxon>Embryophyta</taxon>
        <taxon>Tracheophyta</taxon>
        <taxon>Spermatophyta</taxon>
        <taxon>Magnoliopsida</taxon>
        <taxon>eudicotyledons</taxon>
        <taxon>Gunneridae</taxon>
        <taxon>Pentapetalae</taxon>
        <taxon>rosids</taxon>
        <taxon>fabids</taxon>
        <taxon>Fabales</taxon>
        <taxon>Fabaceae</taxon>
        <taxon>Papilionoideae</taxon>
        <taxon>50 kb inversion clade</taxon>
        <taxon>NPAAA clade</taxon>
        <taxon>Hologalegina</taxon>
        <taxon>IRL clade</taxon>
        <taxon>Trifolieae</taxon>
        <taxon>Medicago</taxon>
    </lineage>
</organism>
<dbReference type="SUPFAM" id="SSF52047">
    <property type="entry name" value="RNI-like"/>
    <property type="match status" value="1"/>
</dbReference>
<gene>
    <name evidence="1" type="ordered locus">MTR_5g039080</name>
</gene>
<dbReference type="HOGENOM" id="CLU_1263220_0_0_1"/>
<dbReference type="Proteomes" id="UP000002051">
    <property type="component" value="Chromosome 5"/>
</dbReference>
<accession>G7KB67</accession>
<evidence type="ECO:0000313" key="1">
    <source>
        <dbReference type="EMBL" id="AES96608.1"/>
    </source>
</evidence>
<protein>
    <submittedName>
        <fullName evidence="1 2">Uncharacterized protein</fullName>
    </submittedName>
</protein>
<keyword evidence="3" id="KW-1185">Reference proteome</keyword>
<evidence type="ECO:0000313" key="2">
    <source>
        <dbReference type="EnsemblPlants" id="AES96608"/>
    </source>
</evidence>
<evidence type="ECO:0000313" key="3">
    <source>
        <dbReference type="Proteomes" id="UP000002051"/>
    </source>
</evidence>
<reference evidence="2" key="3">
    <citation type="submission" date="2015-04" db="UniProtKB">
        <authorList>
            <consortium name="EnsemblPlants"/>
        </authorList>
    </citation>
    <scope>IDENTIFICATION</scope>
    <source>
        <strain evidence="2">cv. Jemalong A17</strain>
    </source>
</reference>
<proteinExistence type="predicted"/>
<dbReference type="Gene3D" id="3.80.10.10">
    <property type="entry name" value="Ribonuclease Inhibitor"/>
    <property type="match status" value="1"/>
</dbReference>
<name>G7KB67_MEDTR</name>
<reference evidence="1 3" key="2">
    <citation type="journal article" date="2014" name="BMC Genomics">
        <title>An improved genome release (version Mt4.0) for the model legume Medicago truncatula.</title>
        <authorList>
            <person name="Tang H."/>
            <person name="Krishnakumar V."/>
            <person name="Bidwell S."/>
            <person name="Rosen B."/>
            <person name="Chan A."/>
            <person name="Zhou S."/>
            <person name="Gentzbittel L."/>
            <person name="Childs K.L."/>
            <person name="Yandell M."/>
            <person name="Gundlach H."/>
            <person name="Mayer K.F."/>
            <person name="Schwartz D.C."/>
            <person name="Town C.D."/>
        </authorList>
    </citation>
    <scope>GENOME REANNOTATION</scope>
    <source>
        <strain evidence="2 3">cv. Jemalong A17</strain>
    </source>
</reference>
<dbReference type="EnsemblPlants" id="AES96608">
    <property type="protein sequence ID" value="AES96608"/>
    <property type="gene ID" value="MTR_5g039080"/>
</dbReference>
<sequence length="219" mass="25513">MKINITCSLKSPQQMMVLDSAGSYLPDECWNCILKSFFKDDRRRYLNSLSLVSKQLLSITDSFRFSLTVYDQTHPFFGHLFKRFTNLTSLDFSHYTCDLDALLVQIFCFPSLNITSLKLPERIPTYGLLSQNITTLVSLTCSKNFVDNYDLLLICFPMLLHLILEHCNDVTEKGLKHVVENCINLRELRHCYSKSDMRIQMVEEYLLKEDKEANMILLL</sequence>
<dbReference type="EMBL" id="CM001221">
    <property type="protein sequence ID" value="AES96608.1"/>
    <property type="molecule type" value="Genomic_DNA"/>
</dbReference>
<dbReference type="AlphaFoldDB" id="G7KB67"/>
<dbReference type="eggNOG" id="KOG1947">
    <property type="taxonomic scope" value="Eukaryota"/>
</dbReference>
<dbReference type="PaxDb" id="3880-AES96608"/>
<reference evidence="1 3" key="1">
    <citation type="journal article" date="2011" name="Nature">
        <title>The Medicago genome provides insight into the evolution of rhizobial symbioses.</title>
        <authorList>
            <person name="Young N.D."/>
            <person name="Debelle F."/>
            <person name="Oldroyd G.E."/>
            <person name="Geurts R."/>
            <person name="Cannon S.B."/>
            <person name="Udvardi M.K."/>
            <person name="Benedito V.A."/>
            <person name="Mayer K.F."/>
            <person name="Gouzy J."/>
            <person name="Schoof H."/>
            <person name="Van de Peer Y."/>
            <person name="Proost S."/>
            <person name="Cook D.R."/>
            <person name="Meyers B.C."/>
            <person name="Spannagl M."/>
            <person name="Cheung F."/>
            <person name="De Mita S."/>
            <person name="Krishnakumar V."/>
            <person name="Gundlach H."/>
            <person name="Zhou S."/>
            <person name="Mudge J."/>
            <person name="Bharti A.K."/>
            <person name="Murray J.D."/>
            <person name="Naoumkina M.A."/>
            <person name="Rosen B."/>
            <person name="Silverstein K.A."/>
            <person name="Tang H."/>
            <person name="Rombauts S."/>
            <person name="Zhao P.X."/>
            <person name="Zhou P."/>
            <person name="Barbe V."/>
            <person name="Bardou P."/>
            <person name="Bechner M."/>
            <person name="Bellec A."/>
            <person name="Berger A."/>
            <person name="Berges H."/>
            <person name="Bidwell S."/>
            <person name="Bisseling T."/>
            <person name="Choisne N."/>
            <person name="Couloux A."/>
            <person name="Denny R."/>
            <person name="Deshpande S."/>
            <person name="Dai X."/>
            <person name="Doyle J.J."/>
            <person name="Dudez A.M."/>
            <person name="Farmer A.D."/>
            <person name="Fouteau S."/>
            <person name="Franken C."/>
            <person name="Gibelin C."/>
            <person name="Gish J."/>
            <person name="Goldstein S."/>
            <person name="Gonzalez A.J."/>
            <person name="Green P.J."/>
            <person name="Hallab A."/>
            <person name="Hartog M."/>
            <person name="Hua A."/>
            <person name="Humphray S.J."/>
            <person name="Jeong D.H."/>
            <person name="Jing Y."/>
            <person name="Jocker A."/>
            <person name="Kenton S.M."/>
            <person name="Kim D.J."/>
            <person name="Klee K."/>
            <person name="Lai H."/>
            <person name="Lang C."/>
            <person name="Lin S."/>
            <person name="Macmil S.L."/>
            <person name="Magdelenat G."/>
            <person name="Matthews L."/>
            <person name="McCorrison J."/>
            <person name="Monaghan E.L."/>
            <person name="Mun J.H."/>
            <person name="Najar F.Z."/>
            <person name="Nicholson C."/>
            <person name="Noirot C."/>
            <person name="O'Bleness M."/>
            <person name="Paule C.R."/>
            <person name="Poulain J."/>
            <person name="Prion F."/>
            <person name="Qin B."/>
            <person name="Qu C."/>
            <person name="Retzel E.F."/>
            <person name="Riddle C."/>
            <person name="Sallet E."/>
            <person name="Samain S."/>
            <person name="Samson N."/>
            <person name="Sanders I."/>
            <person name="Saurat O."/>
            <person name="Scarpelli C."/>
            <person name="Schiex T."/>
            <person name="Segurens B."/>
            <person name="Severin A.J."/>
            <person name="Sherrier D.J."/>
            <person name="Shi R."/>
            <person name="Sims S."/>
            <person name="Singer S.R."/>
            <person name="Sinharoy S."/>
            <person name="Sterck L."/>
            <person name="Viollet A."/>
            <person name="Wang B.B."/>
            <person name="Wang K."/>
            <person name="Wang M."/>
            <person name="Wang X."/>
            <person name="Warfsmann J."/>
            <person name="Weissenbach J."/>
            <person name="White D.D."/>
            <person name="White J.D."/>
            <person name="Wiley G.B."/>
            <person name="Wincker P."/>
            <person name="Xing Y."/>
            <person name="Yang L."/>
            <person name="Yao Z."/>
            <person name="Ying F."/>
            <person name="Zhai J."/>
            <person name="Zhou L."/>
            <person name="Zuber A."/>
            <person name="Denarie J."/>
            <person name="Dixon R.A."/>
            <person name="May G.D."/>
            <person name="Schwartz D.C."/>
            <person name="Rogers J."/>
            <person name="Quetier F."/>
            <person name="Town C.D."/>
            <person name="Roe B.A."/>
        </authorList>
    </citation>
    <scope>NUCLEOTIDE SEQUENCE [LARGE SCALE GENOMIC DNA]</scope>
    <source>
        <strain evidence="1">A17</strain>
        <strain evidence="2 3">cv. Jemalong A17</strain>
    </source>
</reference>
<dbReference type="GO" id="GO:0031146">
    <property type="term" value="P:SCF-dependent proteasomal ubiquitin-dependent protein catabolic process"/>
    <property type="evidence" value="ECO:0000318"/>
    <property type="project" value="GO_Central"/>
</dbReference>
<dbReference type="GO" id="GO:0019005">
    <property type="term" value="C:SCF ubiquitin ligase complex"/>
    <property type="evidence" value="ECO:0000318"/>
    <property type="project" value="GO_Central"/>
</dbReference>
<dbReference type="InterPro" id="IPR032675">
    <property type="entry name" value="LRR_dom_sf"/>
</dbReference>